<dbReference type="EMBL" id="CP000886">
    <property type="protein sequence ID" value="ABX69684.1"/>
    <property type="molecule type" value="Genomic_DNA"/>
</dbReference>
<gene>
    <name evidence="1" type="ordered locus">SPAB_04368</name>
</gene>
<dbReference type="KEGG" id="spq:SPAB_04368"/>
<proteinExistence type="predicted"/>
<dbReference type="AlphaFoldDB" id="A0A6C6Z7V1"/>
<name>A0A6C6Z7V1_SALPB</name>
<evidence type="ECO:0000313" key="2">
    <source>
        <dbReference type="Proteomes" id="UP000008556"/>
    </source>
</evidence>
<protein>
    <submittedName>
        <fullName evidence="1">Uncharacterized protein</fullName>
    </submittedName>
</protein>
<evidence type="ECO:0000313" key="1">
    <source>
        <dbReference type="EMBL" id="ABX69684.1"/>
    </source>
</evidence>
<accession>A0A6C6Z7V1</accession>
<reference evidence="1 2" key="1">
    <citation type="submission" date="2007-11" db="EMBL/GenBank/DDBJ databases">
        <authorList>
            <consortium name="The Salmonella enterica serovar Paratyphi B Genome Sequencing Project"/>
            <person name="McClelland M."/>
            <person name="Sanderson E.K."/>
            <person name="Porwollik S."/>
            <person name="Spieth J."/>
            <person name="Clifton W.S."/>
            <person name="Fulton R."/>
            <person name="Cordes M."/>
            <person name="Wollam A."/>
            <person name="Shah N."/>
            <person name="Pepin K."/>
            <person name="Bhonagiri V."/>
            <person name="Nash W."/>
            <person name="Johnson M."/>
            <person name="Thiruvilangam P."/>
            <person name="Wilson R."/>
        </authorList>
    </citation>
    <scope>NUCLEOTIDE SEQUENCE [LARGE SCALE GENOMIC DNA]</scope>
    <source>
        <strain evidence="2">ATCC BAA-1250 / SPB7</strain>
    </source>
</reference>
<sequence>MQRKMRAEFLANAMPYLRVQSPSVQQHKMTISLAVGLPPDVIHQLLFSFV</sequence>
<organism evidence="1 2">
    <name type="scientific">Salmonella paratyphi B (strain ATCC BAA-1250 / SPB7)</name>
    <dbReference type="NCBI Taxonomy" id="1016998"/>
    <lineage>
        <taxon>Bacteria</taxon>
        <taxon>Pseudomonadati</taxon>
        <taxon>Pseudomonadota</taxon>
        <taxon>Gammaproteobacteria</taxon>
        <taxon>Enterobacterales</taxon>
        <taxon>Enterobacteriaceae</taxon>
        <taxon>Salmonella</taxon>
    </lineage>
</organism>
<dbReference type="Proteomes" id="UP000008556">
    <property type="component" value="Chromosome"/>
</dbReference>